<protein>
    <submittedName>
        <fullName evidence="1">Uncharacterized protein</fullName>
    </submittedName>
</protein>
<gene>
    <name evidence="1" type="ORF">EAI_15630</name>
</gene>
<dbReference type="AlphaFoldDB" id="E2B2U4"/>
<dbReference type="InParanoid" id="E2B2U4"/>
<sequence length="53" mass="6222">MLREKLHQCNSVAEENRSRQWRMMADDFGILSYVGSLKSSRPDTYMTLKTVKL</sequence>
<reference evidence="1 2" key="1">
    <citation type="journal article" date="2010" name="Science">
        <title>Genomic comparison of the ants Camponotus floridanus and Harpegnathos saltator.</title>
        <authorList>
            <person name="Bonasio R."/>
            <person name="Zhang G."/>
            <person name="Ye C."/>
            <person name="Mutti N.S."/>
            <person name="Fang X."/>
            <person name="Qin N."/>
            <person name="Donahue G."/>
            <person name="Yang P."/>
            <person name="Li Q."/>
            <person name="Li C."/>
            <person name="Zhang P."/>
            <person name="Huang Z."/>
            <person name="Berger S.L."/>
            <person name="Reinberg D."/>
            <person name="Wang J."/>
            <person name="Liebig J."/>
        </authorList>
    </citation>
    <scope>NUCLEOTIDE SEQUENCE [LARGE SCALE GENOMIC DNA]</scope>
    <source>
        <strain evidence="1 2">R22 G/1</strain>
    </source>
</reference>
<keyword evidence="2" id="KW-1185">Reference proteome</keyword>
<dbReference type="EMBL" id="GL445249">
    <property type="protein sequence ID" value="EFN89987.1"/>
    <property type="molecule type" value="Genomic_DNA"/>
</dbReference>
<proteinExistence type="predicted"/>
<name>E2B2U4_HARSA</name>
<organism evidence="2">
    <name type="scientific">Harpegnathos saltator</name>
    <name type="common">Jerdon's jumping ant</name>
    <dbReference type="NCBI Taxonomy" id="610380"/>
    <lineage>
        <taxon>Eukaryota</taxon>
        <taxon>Metazoa</taxon>
        <taxon>Ecdysozoa</taxon>
        <taxon>Arthropoda</taxon>
        <taxon>Hexapoda</taxon>
        <taxon>Insecta</taxon>
        <taxon>Pterygota</taxon>
        <taxon>Neoptera</taxon>
        <taxon>Endopterygota</taxon>
        <taxon>Hymenoptera</taxon>
        <taxon>Apocrita</taxon>
        <taxon>Aculeata</taxon>
        <taxon>Formicoidea</taxon>
        <taxon>Formicidae</taxon>
        <taxon>Ponerinae</taxon>
        <taxon>Ponerini</taxon>
        <taxon>Harpegnathos</taxon>
    </lineage>
</organism>
<dbReference type="Proteomes" id="UP000008237">
    <property type="component" value="Unassembled WGS sequence"/>
</dbReference>
<accession>E2B2U4</accession>
<evidence type="ECO:0000313" key="2">
    <source>
        <dbReference type="Proteomes" id="UP000008237"/>
    </source>
</evidence>
<evidence type="ECO:0000313" key="1">
    <source>
        <dbReference type="EMBL" id="EFN89987.1"/>
    </source>
</evidence>